<sequence length="78" mass="8382">MQFLDVLKRSPPKAVCDRSFSSKKAEGIKGPIATKLSFSIARKAPGSNPSNEFTSTVEFVSASRNSICSLNKETAKTS</sequence>
<name>A0ACC0GWB3_9ERIC</name>
<evidence type="ECO:0000313" key="1">
    <source>
        <dbReference type="EMBL" id="KAI8004913.1"/>
    </source>
</evidence>
<organism evidence="1 2">
    <name type="scientific">Camellia lanceoleosa</name>
    <dbReference type="NCBI Taxonomy" id="1840588"/>
    <lineage>
        <taxon>Eukaryota</taxon>
        <taxon>Viridiplantae</taxon>
        <taxon>Streptophyta</taxon>
        <taxon>Embryophyta</taxon>
        <taxon>Tracheophyta</taxon>
        <taxon>Spermatophyta</taxon>
        <taxon>Magnoliopsida</taxon>
        <taxon>eudicotyledons</taxon>
        <taxon>Gunneridae</taxon>
        <taxon>Pentapetalae</taxon>
        <taxon>asterids</taxon>
        <taxon>Ericales</taxon>
        <taxon>Theaceae</taxon>
        <taxon>Camellia</taxon>
    </lineage>
</organism>
<gene>
    <name evidence="1" type="ORF">LOK49_LG08G02224</name>
</gene>
<accession>A0ACC0GWB3</accession>
<comment type="caution">
    <text evidence="1">The sequence shown here is derived from an EMBL/GenBank/DDBJ whole genome shotgun (WGS) entry which is preliminary data.</text>
</comment>
<dbReference type="Proteomes" id="UP001060215">
    <property type="component" value="Chromosome 9"/>
</dbReference>
<protein>
    <submittedName>
        <fullName evidence="1">Uncharacterized protein</fullName>
    </submittedName>
</protein>
<reference evidence="1 2" key="1">
    <citation type="journal article" date="2022" name="Plant J.">
        <title>Chromosome-level genome of Camellia lanceoleosa provides a valuable resource for understanding genome evolution and self-incompatibility.</title>
        <authorList>
            <person name="Gong W."/>
            <person name="Xiao S."/>
            <person name="Wang L."/>
            <person name="Liao Z."/>
            <person name="Chang Y."/>
            <person name="Mo W."/>
            <person name="Hu G."/>
            <person name="Li W."/>
            <person name="Zhao G."/>
            <person name="Zhu H."/>
            <person name="Hu X."/>
            <person name="Ji K."/>
            <person name="Xiang X."/>
            <person name="Song Q."/>
            <person name="Yuan D."/>
            <person name="Jin S."/>
            <person name="Zhang L."/>
        </authorList>
    </citation>
    <scope>NUCLEOTIDE SEQUENCE [LARGE SCALE GENOMIC DNA]</scope>
    <source>
        <strain evidence="1">SQ_2022a</strain>
    </source>
</reference>
<evidence type="ECO:0000313" key="2">
    <source>
        <dbReference type="Proteomes" id="UP001060215"/>
    </source>
</evidence>
<proteinExistence type="predicted"/>
<keyword evidence="2" id="KW-1185">Reference proteome</keyword>
<dbReference type="EMBL" id="CM045766">
    <property type="protein sequence ID" value="KAI8004913.1"/>
    <property type="molecule type" value="Genomic_DNA"/>
</dbReference>